<proteinExistence type="predicted"/>
<evidence type="ECO:0000256" key="3">
    <source>
        <dbReference type="ARBA" id="ARBA00022989"/>
    </source>
</evidence>
<comment type="caution">
    <text evidence="7">The sequence shown here is derived from an EMBL/GenBank/DDBJ whole genome shotgun (WGS) entry which is preliminary data.</text>
</comment>
<feature type="transmembrane region" description="Helical" evidence="5">
    <location>
        <begin position="86"/>
        <end position="106"/>
    </location>
</feature>
<feature type="transmembrane region" description="Helical" evidence="5">
    <location>
        <begin position="201"/>
        <end position="221"/>
    </location>
</feature>
<feature type="transmembrane region" description="Helical" evidence="5">
    <location>
        <begin position="30"/>
        <end position="48"/>
    </location>
</feature>
<dbReference type="EMBL" id="QKYN01000224">
    <property type="protein sequence ID" value="RAG80491.1"/>
    <property type="molecule type" value="Genomic_DNA"/>
</dbReference>
<dbReference type="PANTHER" id="PTHR39535:SF2">
    <property type="entry name" value="HTTM DOMAIN-CONTAINING PROTEIN"/>
    <property type="match status" value="1"/>
</dbReference>
<sequence length="408" mass="44445">MRTLLDRAADAAYTGWTTVTGSTLARYQAAVVRIGVALTFGAFLLREWPHRRVLYGDLAPWSGDLARQMLASNHAFTVLAWSDASWWFELVYVASIVVSVLMLLGWRTRATSLVFMVLVLSLQNRAVLVGDGGDNVVHLMAIYLVFTRCGEVWSLDARASRRGARGNGDPVGVAIWLLLGLALAFSQLSGFAKLGMLDLGLYTWGTFFWLCWLLAGLHGALARRAPSSEGAALLDALTSLLHNAAMLVIAGEVCFIYATAGWYKIQGSLWQGGTALWYPLHLHYFEPWPALNGVLGGNSTLVTLITYGTVMAQVGFPFLVFNRRIKNVMLAMMITEHLAIAVVLGLPFFSLAMITADAVFLPTGFLIRAGQGVAKGVARLAATPVVRQTIMRAPRATERDPEAVSVIR</sequence>
<name>A0A2X0IAV0_9ACTN</name>
<gene>
    <name evidence="7" type="ORF">DN069_37795</name>
</gene>
<accession>A0A2X0IAV0</accession>
<dbReference type="Proteomes" id="UP000248889">
    <property type="component" value="Unassembled WGS sequence"/>
</dbReference>
<feature type="transmembrane region" description="Helical" evidence="5">
    <location>
        <begin position="167"/>
        <end position="189"/>
    </location>
</feature>
<dbReference type="InterPro" id="IPR011020">
    <property type="entry name" value="HTTM-like"/>
</dbReference>
<protein>
    <submittedName>
        <fullName evidence="7">HTTM domain-containing protein</fullName>
    </submittedName>
</protein>
<feature type="domain" description="HTTM-like" evidence="6">
    <location>
        <begin position="21"/>
        <end position="365"/>
    </location>
</feature>
<evidence type="ECO:0000256" key="1">
    <source>
        <dbReference type="ARBA" id="ARBA00004127"/>
    </source>
</evidence>
<evidence type="ECO:0000256" key="2">
    <source>
        <dbReference type="ARBA" id="ARBA00022692"/>
    </source>
</evidence>
<dbReference type="RefSeq" id="WP_111507782.1">
    <property type="nucleotide sequence ID" value="NZ_QKYN01000224.1"/>
</dbReference>
<evidence type="ECO:0000313" key="8">
    <source>
        <dbReference type="Proteomes" id="UP000248889"/>
    </source>
</evidence>
<reference evidence="7 8" key="1">
    <citation type="submission" date="2018-06" db="EMBL/GenBank/DDBJ databases">
        <title>Streptacidiphilus pinicola sp. nov., isolated from pine grove soil.</title>
        <authorList>
            <person name="Roh S.G."/>
            <person name="Park S."/>
            <person name="Kim M.-K."/>
            <person name="Yun B.-R."/>
            <person name="Park J."/>
            <person name="Kim M.J."/>
            <person name="Kim Y.S."/>
            <person name="Kim S.B."/>
        </authorList>
    </citation>
    <scope>NUCLEOTIDE SEQUENCE [LARGE SCALE GENOMIC DNA]</scope>
    <source>
        <strain evidence="7 8">MMS16-CNU450</strain>
    </source>
</reference>
<evidence type="ECO:0000313" key="7">
    <source>
        <dbReference type="EMBL" id="RAG80491.1"/>
    </source>
</evidence>
<dbReference type="InterPro" id="IPR052964">
    <property type="entry name" value="Sporulation_signal_mat"/>
</dbReference>
<dbReference type="AlphaFoldDB" id="A0A2X0IAV0"/>
<keyword evidence="4 5" id="KW-0472">Membrane</keyword>
<dbReference type="SMART" id="SM00752">
    <property type="entry name" value="HTTM"/>
    <property type="match status" value="1"/>
</dbReference>
<keyword evidence="2 5" id="KW-0812">Transmembrane</keyword>
<evidence type="ECO:0000256" key="5">
    <source>
        <dbReference type="SAM" id="Phobius"/>
    </source>
</evidence>
<keyword evidence="3 5" id="KW-1133">Transmembrane helix</keyword>
<dbReference type="OrthoDB" id="128729at2"/>
<evidence type="ECO:0000256" key="4">
    <source>
        <dbReference type="ARBA" id="ARBA00023136"/>
    </source>
</evidence>
<feature type="transmembrane region" description="Helical" evidence="5">
    <location>
        <begin position="328"/>
        <end position="354"/>
    </location>
</feature>
<dbReference type="GO" id="GO:0012505">
    <property type="term" value="C:endomembrane system"/>
    <property type="evidence" value="ECO:0007669"/>
    <property type="project" value="UniProtKB-SubCell"/>
</dbReference>
<dbReference type="PANTHER" id="PTHR39535">
    <property type="entry name" value="SPORULATION-DELAYING PROTEIN SDPB"/>
    <property type="match status" value="1"/>
</dbReference>
<evidence type="ECO:0000259" key="6">
    <source>
        <dbReference type="SMART" id="SM00752"/>
    </source>
</evidence>
<feature type="transmembrane region" description="Helical" evidence="5">
    <location>
        <begin position="233"/>
        <end position="260"/>
    </location>
</feature>
<comment type="subcellular location">
    <subcellularLocation>
        <location evidence="1">Endomembrane system</location>
        <topology evidence="1">Multi-pass membrane protein</topology>
    </subcellularLocation>
</comment>
<organism evidence="7 8">
    <name type="scientific">Streptacidiphilus pinicola</name>
    <dbReference type="NCBI Taxonomy" id="2219663"/>
    <lineage>
        <taxon>Bacteria</taxon>
        <taxon>Bacillati</taxon>
        <taxon>Actinomycetota</taxon>
        <taxon>Actinomycetes</taxon>
        <taxon>Kitasatosporales</taxon>
        <taxon>Streptomycetaceae</taxon>
        <taxon>Streptacidiphilus</taxon>
    </lineage>
</organism>
<keyword evidence="8" id="KW-1185">Reference proteome</keyword>
<feature type="transmembrane region" description="Helical" evidence="5">
    <location>
        <begin position="301"/>
        <end position="321"/>
    </location>
</feature>